<name>A0A545AIW4_9ACTN</name>
<evidence type="ECO:0008006" key="3">
    <source>
        <dbReference type="Google" id="ProtNLM"/>
    </source>
</evidence>
<dbReference type="OrthoDB" id="5146042at2"/>
<dbReference type="RefSeq" id="WP_142708336.1">
    <property type="nucleotide sequence ID" value="NZ_VIRS01000028.1"/>
</dbReference>
<comment type="caution">
    <text evidence="1">The sequence shown here is derived from an EMBL/GenBank/DDBJ whole genome shotgun (WGS) entry which is preliminary data.</text>
</comment>
<sequence>MSDKIGWPALAQRQAGAISRAQLFAHGVTRATISAHLVGGRWQRPIPGVLVTFTGPLPAPTREWVALLHAGEGALLSHRTAGALWRLLPERARYPIHVLIPADRRVRSRRGIVVHRTRVPAEPVGSPPRTGAARTAIDLCARAKNLTEIAGILGQLAQCQPDAIETARNLLAVAPTLPRRADIAAVLDDVAGGAHSALEWHYLVDVERAHGLPTGDRQRPLGGSRQDVHHREYRTTVELDGRVVHQPSRAAWHDRARDNAAASRGEMTLRYGWADVRDRPCAVAAEVAAVLRVGGWPGGLRRCGSVCRVS</sequence>
<accession>A0A545AIW4</accession>
<evidence type="ECO:0000313" key="1">
    <source>
        <dbReference type="EMBL" id="TQS41267.1"/>
    </source>
</evidence>
<gene>
    <name evidence="1" type="ORF">FL583_30585</name>
</gene>
<protein>
    <recommendedName>
        <fullName evidence="3">DUF559 domain-containing protein</fullName>
    </recommendedName>
</protein>
<dbReference type="InParanoid" id="A0A545AIW4"/>
<evidence type="ECO:0000313" key="2">
    <source>
        <dbReference type="Proteomes" id="UP000317982"/>
    </source>
</evidence>
<reference evidence="1 2" key="1">
    <citation type="submission" date="2019-07" db="EMBL/GenBank/DDBJ databases">
        <title>Cryptosporangium phraense sp. nov., isolated from plant litter.</title>
        <authorList>
            <person name="Suriyachadkun C."/>
        </authorList>
    </citation>
    <scope>NUCLEOTIDE SEQUENCE [LARGE SCALE GENOMIC DNA]</scope>
    <source>
        <strain evidence="1 2">A-T 5661</strain>
    </source>
</reference>
<dbReference type="EMBL" id="VIRS01000028">
    <property type="protein sequence ID" value="TQS41267.1"/>
    <property type="molecule type" value="Genomic_DNA"/>
</dbReference>
<proteinExistence type="predicted"/>
<dbReference type="Proteomes" id="UP000317982">
    <property type="component" value="Unassembled WGS sequence"/>
</dbReference>
<organism evidence="1 2">
    <name type="scientific">Cryptosporangium phraense</name>
    <dbReference type="NCBI Taxonomy" id="2593070"/>
    <lineage>
        <taxon>Bacteria</taxon>
        <taxon>Bacillati</taxon>
        <taxon>Actinomycetota</taxon>
        <taxon>Actinomycetes</taxon>
        <taxon>Cryptosporangiales</taxon>
        <taxon>Cryptosporangiaceae</taxon>
        <taxon>Cryptosporangium</taxon>
    </lineage>
</organism>
<keyword evidence="2" id="KW-1185">Reference proteome</keyword>
<dbReference type="AlphaFoldDB" id="A0A545AIW4"/>